<dbReference type="AlphaFoldDB" id="A0A975BX55"/>
<dbReference type="EMBL" id="CP061800">
    <property type="protein sequence ID" value="QTA93338.1"/>
    <property type="molecule type" value="Genomic_DNA"/>
</dbReference>
<organism evidence="3 4">
    <name type="scientific">Desulfonema magnum</name>
    <dbReference type="NCBI Taxonomy" id="45655"/>
    <lineage>
        <taxon>Bacteria</taxon>
        <taxon>Pseudomonadati</taxon>
        <taxon>Thermodesulfobacteriota</taxon>
        <taxon>Desulfobacteria</taxon>
        <taxon>Desulfobacterales</taxon>
        <taxon>Desulfococcaceae</taxon>
        <taxon>Desulfonema</taxon>
    </lineage>
</organism>
<evidence type="ECO:0000313" key="3">
    <source>
        <dbReference type="EMBL" id="QTA93338.1"/>
    </source>
</evidence>
<keyword evidence="4" id="KW-1185">Reference proteome</keyword>
<dbReference type="PROSITE" id="PS51257">
    <property type="entry name" value="PROKAR_LIPOPROTEIN"/>
    <property type="match status" value="1"/>
</dbReference>
<name>A0A975BX55_9BACT</name>
<evidence type="ECO:0000256" key="1">
    <source>
        <dbReference type="SAM" id="Coils"/>
    </source>
</evidence>
<feature type="transmembrane region" description="Helical" evidence="2">
    <location>
        <begin position="94"/>
        <end position="115"/>
    </location>
</feature>
<proteinExistence type="predicted"/>
<keyword evidence="1" id="KW-0175">Coiled coil</keyword>
<keyword evidence="2" id="KW-0812">Transmembrane</keyword>
<feature type="coiled-coil region" evidence="1">
    <location>
        <begin position="33"/>
        <end position="60"/>
    </location>
</feature>
<gene>
    <name evidence="3" type="ORF">dnm_094390</name>
</gene>
<protein>
    <submittedName>
        <fullName evidence="3">Uncharacterized protein</fullName>
    </submittedName>
</protein>
<dbReference type="RefSeq" id="WP_207680324.1">
    <property type="nucleotide sequence ID" value="NZ_CP061800.1"/>
</dbReference>
<evidence type="ECO:0000256" key="2">
    <source>
        <dbReference type="SAM" id="Phobius"/>
    </source>
</evidence>
<accession>A0A975BX55</accession>
<dbReference type="KEGG" id="dmm:dnm_094390"/>
<sequence>MRSQLLFPILIFIAVTCLVSGCTDEPEQKNQGVNTLMQMLMDLRNENVQLRKNMAKKAEKFGSLTEQITLLSTENARLKTNVAKTNIHSVGNKFLLILVFLIVLIINNAVWFIIYRRKQ</sequence>
<evidence type="ECO:0000313" key="4">
    <source>
        <dbReference type="Proteomes" id="UP000663722"/>
    </source>
</evidence>
<reference evidence="3" key="1">
    <citation type="journal article" date="2021" name="Microb. Physiol.">
        <title>Proteogenomic Insights into the Physiology of Marine, Sulfate-Reducing, Filamentous Desulfonema limicola and Desulfonema magnum.</title>
        <authorList>
            <person name="Schnaars V."/>
            <person name="Wohlbrand L."/>
            <person name="Scheve S."/>
            <person name="Hinrichs C."/>
            <person name="Reinhardt R."/>
            <person name="Rabus R."/>
        </authorList>
    </citation>
    <scope>NUCLEOTIDE SEQUENCE</scope>
    <source>
        <strain evidence="3">4be13</strain>
    </source>
</reference>
<keyword evidence="2" id="KW-0472">Membrane</keyword>
<dbReference type="Proteomes" id="UP000663722">
    <property type="component" value="Chromosome"/>
</dbReference>
<keyword evidence="2" id="KW-1133">Transmembrane helix</keyword>